<dbReference type="PANTHER" id="PTHR11835:SF34">
    <property type="entry name" value="ISOCITRATE DEHYDROGENASE [NAD] SUBUNIT ALPHA, MITOCHONDRIAL"/>
    <property type="match status" value="1"/>
</dbReference>
<dbReference type="GO" id="GO:0006102">
    <property type="term" value="P:isocitrate metabolic process"/>
    <property type="evidence" value="ECO:0007669"/>
    <property type="project" value="TreeGrafter"/>
</dbReference>
<evidence type="ECO:0000256" key="1">
    <source>
        <dbReference type="ARBA" id="ARBA00007769"/>
    </source>
</evidence>
<reference evidence="4" key="1">
    <citation type="submission" date="2021-11" db="EMBL/GenBank/DDBJ databases">
        <title>Genome sequence.</title>
        <authorList>
            <person name="Sun Q."/>
        </authorList>
    </citation>
    <scope>NUCLEOTIDE SEQUENCE</scope>
    <source>
        <strain evidence="4">JC732</strain>
    </source>
</reference>
<dbReference type="GO" id="GO:0051287">
    <property type="term" value="F:NAD binding"/>
    <property type="evidence" value="ECO:0007669"/>
    <property type="project" value="InterPro"/>
</dbReference>
<keyword evidence="5" id="KW-1185">Reference proteome</keyword>
<dbReference type="EMBL" id="JAJKFT010000002">
    <property type="protein sequence ID" value="MCC9627410.1"/>
    <property type="molecule type" value="Genomic_DNA"/>
</dbReference>
<dbReference type="PANTHER" id="PTHR11835">
    <property type="entry name" value="DECARBOXYLATING DEHYDROGENASES-ISOCITRATE, ISOPROPYLMALATE, TARTRATE"/>
    <property type="match status" value="1"/>
</dbReference>
<dbReference type="SMART" id="SM01329">
    <property type="entry name" value="Iso_dh"/>
    <property type="match status" value="1"/>
</dbReference>
<gene>
    <name evidence="4" type="ORF">LOC68_03290</name>
</gene>
<dbReference type="GO" id="GO:0000287">
    <property type="term" value="F:magnesium ion binding"/>
    <property type="evidence" value="ECO:0007669"/>
    <property type="project" value="InterPro"/>
</dbReference>
<evidence type="ECO:0000256" key="2">
    <source>
        <dbReference type="ARBA" id="ARBA00023002"/>
    </source>
</evidence>
<proteinExistence type="inferred from homology"/>
<accession>A0A9X1MJD9</accession>
<name>A0A9X1MJD9_9BACT</name>
<dbReference type="InterPro" id="IPR019818">
    <property type="entry name" value="IsoCit/isopropylmalate_DH_CS"/>
</dbReference>
<dbReference type="Gene3D" id="3.40.718.10">
    <property type="entry name" value="Isopropylmalate Dehydrogenase"/>
    <property type="match status" value="1"/>
</dbReference>
<dbReference type="InterPro" id="IPR024084">
    <property type="entry name" value="IsoPropMal-DH-like_dom"/>
</dbReference>
<organism evidence="4 5">
    <name type="scientific">Blastopirellula sediminis</name>
    <dbReference type="NCBI Taxonomy" id="2894196"/>
    <lineage>
        <taxon>Bacteria</taxon>
        <taxon>Pseudomonadati</taxon>
        <taxon>Planctomycetota</taxon>
        <taxon>Planctomycetia</taxon>
        <taxon>Pirellulales</taxon>
        <taxon>Pirellulaceae</taxon>
        <taxon>Blastopirellula</taxon>
    </lineage>
</organism>
<dbReference type="SUPFAM" id="SSF53659">
    <property type="entry name" value="Isocitrate/Isopropylmalate dehydrogenase-like"/>
    <property type="match status" value="1"/>
</dbReference>
<evidence type="ECO:0000313" key="4">
    <source>
        <dbReference type="EMBL" id="MCC9627410.1"/>
    </source>
</evidence>
<dbReference type="Proteomes" id="UP001139103">
    <property type="component" value="Unassembled WGS sequence"/>
</dbReference>
<comment type="similarity">
    <text evidence="1">Belongs to the isocitrate and isopropylmalate dehydrogenases family.</text>
</comment>
<evidence type="ECO:0000259" key="3">
    <source>
        <dbReference type="SMART" id="SM01329"/>
    </source>
</evidence>
<comment type="caution">
    <text evidence="4">The sequence shown here is derived from an EMBL/GenBank/DDBJ whole genome shotgun (WGS) entry which is preliminary data.</text>
</comment>
<dbReference type="AlphaFoldDB" id="A0A9X1MJD9"/>
<dbReference type="GO" id="GO:0004449">
    <property type="term" value="F:isocitrate dehydrogenase (NAD+) activity"/>
    <property type="evidence" value="ECO:0007669"/>
    <property type="project" value="TreeGrafter"/>
</dbReference>
<dbReference type="PROSITE" id="PS00470">
    <property type="entry name" value="IDH_IMDH"/>
    <property type="match status" value="1"/>
</dbReference>
<dbReference type="Pfam" id="PF00180">
    <property type="entry name" value="Iso_dh"/>
    <property type="match status" value="1"/>
</dbReference>
<keyword evidence="2" id="KW-0560">Oxidoreductase</keyword>
<dbReference type="GO" id="GO:0006099">
    <property type="term" value="P:tricarboxylic acid cycle"/>
    <property type="evidence" value="ECO:0007669"/>
    <property type="project" value="TreeGrafter"/>
</dbReference>
<sequence>MARRKPFVWPDTQQHTKTLSEGRTMAHNVCLIDGDGIGPEITAAVKRIIEAAGVSIDWRPVLAGVTAVEKEGVPLPKETIAAIKETGVALKGPLATAIGKGFRSVNVGLRQELQLYANFRPARTIPGVKTRFDNVDLIVIRENTEGLYSGLEHTVVPGVVESLRVISEKASRRIAVFAFETARKYNRKTVTCVHKANILKLSDGLFLDTVRDVATSYPDIELNDCIIDAAAMKLVMDPTQFEVLVMENLFGDIVSDLASGLVGGLGVTPSGNYGETAAIFEAVHGTAPDIAGKDLANPTALLLSATMMLKHLGETEAADRIEGALLSVLQNPETRTGDLGGKLSTSQFAETVAEACAVGSSG</sequence>
<dbReference type="RefSeq" id="WP_230215750.1">
    <property type="nucleotide sequence ID" value="NZ_JAJKFT010000002.1"/>
</dbReference>
<feature type="domain" description="Isopropylmalate dehydrogenase-like" evidence="3">
    <location>
        <begin position="28"/>
        <end position="352"/>
    </location>
</feature>
<evidence type="ECO:0000313" key="5">
    <source>
        <dbReference type="Proteomes" id="UP001139103"/>
    </source>
</evidence>
<protein>
    <submittedName>
        <fullName evidence="4">Isocitrate/isopropylmalate dehydrogenase family protein</fullName>
    </submittedName>
</protein>